<dbReference type="Proteomes" id="UP000367750">
    <property type="component" value="Unassembled WGS sequence"/>
</dbReference>
<evidence type="ECO:0000256" key="1">
    <source>
        <dbReference type="SAM" id="MobiDB-lite"/>
    </source>
</evidence>
<dbReference type="RefSeq" id="WP_150456556.1">
    <property type="nucleotide sequence ID" value="NZ_VYKK01000004.1"/>
</dbReference>
<reference evidence="2 3" key="1">
    <citation type="submission" date="2019-09" db="EMBL/GenBank/DDBJ databases">
        <title>Bacillus ochoae sp. nov., Paenibacillus whitsoniae sp. nov., Paenibacillus spiritus sp. nov. Isolated from the Mars Exploration Rover during spacecraft assembly.</title>
        <authorList>
            <person name="Seuylemezian A."/>
            <person name="Vaishampayan P."/>
        </authorList>
    </citation>
    <scope>NUCLEOTIDE SEQUENCE [LARGE SCALE GENOMIC DNA]</scope>
    <source>
        <strain evidence="2 3">MER_111</strain>
    </source>
</reference>
<protein>
    <submittedName>
        <fullName evidence="2">Uncharacterized protein</fullName>
    </submittedName>
</protein>
<dbReference type="EMBL" id="VYKK01000004">
    <property type="protein sequence ID" value="KAA9007266.1"/>
    <property type="molecule type" value="Genomic_DNA"/>
</dbReference>
<sequence length="194" mass="22890">MAERLLKCPICEQHGHKADMIRDDKRYYHKEYCHGKYLKEKEETKIEVEQWDALYQYIIKLHDIIILPKGNINRLKDLRAGYLVKEGKKVRQWRSGPDYSLMLDAYLLAEDSIKWCIVNKLDGSKDTKAINYGISIMIDKLNEANDRRIRKKEREIQTLKSTTQDQTISTRGDNSLKNKNKNKNRDELDISAFL</sequence>
<comment type="caution">
    <text evidence="2">The sequence shown here is derived from an EMBL/GenBank/DDBJ whole genome shotgun (WGS) entry which is preliminary data.</text>
</comment>
<organism evidence="2 3">
    <name type="scientific">Paenibacillus spiritus</name>
    <dbReference type="NCBI Taxonomy" id="2496557"/>
    <lineage>
        <taxon>Bacteria</taxon>
        <taxon>Bacillati</taxon>
        <taxon>Bacillota</taxon>
        <taxon>Bacilli</taxon>
        <taxon>Bacillales</taxon>
        <taxon>Paenibacillaceae</taxon>
        <taxon>Paenibacillus</taxon>
    </lineage>
</organism>
<feature type="compositionally biased region" description="Polar residues" evidence="1">
    <location>
        <begin position="159"/>
        <end position="175"/>
    </location>
</feature>
<name>A0A5J5GGC6_9BACL</name>
<evidence type="ECO:0000313" key="3">
    <source>
        <dbReference type="Proteomes" id="UP000367750"/>
    </source>
</evidence>
<dbReference type="OrthoDB" id="2598738at2"/>
<gene>
    <name evidence="2" type="ORF">F4V43_01915</name>
</gene>
<evidence type="ECO:0000313" key="2">
    <source>
        <dbReference type="EMBL" id="KAA9007266.1"/>
    </source>
</evidence>
<accession>A0A5J5GGC6</accession>
<proteinExistence type="predicted"/>
<keyword evidence="3" id="KW-1185">Reference proteome</keyword>
<feature type="region of interest" description="Disordered" evidence="1">
    <location>
        <begin position="159"/>
        <end position="182"/>
    </location>
</feature>
<dbReference type="AlphaFoldDB" id="A0A5J5GGC6"/>